<keyword evidence="2" id="KW-0813">Transport</keyword>
<dbReference type="PROSITE" id="PS00211">
    <property type="entry name" value="ABC_TRANSPORTER_1"/>
    <property type="match status" value="1"/>
</dbReference>
<keyword evidence="6" id="KW-0547">Nucleotide-binding</keyword>
<dbReference type="EMBL" id="JAZHYN010000031">
    <property type="protein sequence ID" value="MEF3367071.1"/>
    <property type="molecule type" value="Genomic_DNA"/>
</dbReference>
<dbReference type="Proteomes" id="UP001350748">
    <property type="component" value="Unassembled WGS sequence"/>
</dbReference>
<keyword evidence="14" id="KW-1185">Reference proteome</keyword>
<dbReference type="SMART" id="SM00382">
    <property type="entry name" value="AAA"/>
    <property type="match status" value="1"/>
</dbReference>
<dbReference type="RefSeq" id="WP_332082102.1">
    <property type="nucleotide sequence ID" value="NZ_JAZHYN010000031.1"/>
</dbReference>
<evidence type="ECO:0000256" key="8">
    <source>
        <dbReference type="ARBA" id="ARBA00022967"/>
    </source>
</evidence>
<sequence>MIALDVTYARGAFSLVCAFESAARVLAAHGASGAGKSTLANLIAGLARPDSGKIILGGETIVDVSRGVFVPPEQRRVGFVFQDALLFPHLKVRANILFGRFFTPKAERRVAFEPVVETLGVSHLLDRWPATLSGGERQRVGLARALLASPRLLVMDEPMASLDRPRRHEIMTLIERMRDEFAIPIFLVSHASEEIERLADEALVFDQGRIIAQGAPSEALPGASRLIEGGRFAIVSGLAAKVAKIDERYGVTRLAHPAGEIIVAARLAEGPVRVSIRATDVALAKTRSTDTSVRTTLRGRLVKIDATDSPLAFATMELVGGERLIAAATRLAMDELGLKIGDEIFALVKSVALDEREI</sequence>
<feature type="domain" description="Mop" evidence="12">
    <location>
        <begin position="290"/>
        <end position="357"/>
    </location>
</feature>
<protein>
    <submittedName>
        <fullName evidence="13">Molybdenum ABC transporter ATP-binding protein</fullName>
    </submittedName>
</protein>
<evidence type="ECO:0000313" key="13">
    <source>
        <dbReference type="EMBL" id="MEF3367071.1"/>
    </source>
</evidence>
<evidence type="ECO:0000256" key="9">
    <source>
        <dbReference type="ARBA" id="ARBA00023136"/>
    </source>
</evidence>
<dbReference type="Gene3D" id="2.40.50.100">
    <property type="match status" value="1"/>
</dbReference>
<name>A0ABU7XI56_9HYPH</name>
<dbReference type="InterPro" id="IPR050334">
    <property type="entry name" value="Molybdenum_import_ModC"/>
</dbReference>
<evidence type="ECO:0000256" key="7">
    <source>
        <dbReference type="ARBA" id="ARBA00022840"/>
    </source>
</evidence>
<evidence type="ECO:0000313" key="14">
    <source>
        <dbReference type="Proteomes" id="UP001350748"/>
    </source>
</evidence>
<dbReference type="InterPro" id="IPR003439">
    <property type="entry name" value="ABC_transporter-like_ATP-bd"/>
</dbReference>
<dbReference type="Gene3D" id="3.40.50.300">
    <property type="entry name" value="P-loop containing nucleotide triphosphate hydrolases"/>
    <property type="match status" value="1"/>
</dbReference>
<comment type="similarity">
    <text evidence="1">Belongs to the ABC transporter superfamily.</text>
</comment>
<comment type="caution">
    <text evidence="13">The sequence shown here is derived from an EMBL/GenBank/DDBJ whole genome shotgun (WGS) entry which is preliminary data.</text>
</comment>
<evidence type="ECO:0000256" key="10">
    <source>
        <dbReference type="PROSITE-ProRule" id="PRU01213"/>
    </source>
</evidence>
<dbReference type="Pfam" id="PF00005">
    <property type="entry name" value="ABC_tran"/>
    <property type="match status" value="1"/>
</dbReference>
<proteinExistence type="inferred from homology"/>
<dbReference type="InterPro" id="IPR005116">
    <property type="entry name" value="Transp-assoc_OB_typ1"/>
</dbReference>
<evidence type="ECO:0000256" key="5">
    <source>
        <dbReference type="ARBA" id="ARBA00022519"/>
    </source>
</evidence>
<keyword evidence="9" id="KW-0472">Membrane</keyword>
<evidence type="ECO:0000256" key="3">
    <source>
        <dbReference type="ARBA" id="ARBA00022475"/>
    </source>
</evidence>
<evidence type="ECO:0000259" key="11">
    <source>
        <dbReference type="PROSITE" id="PS50893"/>
    </source>
</evidence>
<keyword evidence="4 10" id="KW-0500">Molybdenum</keyword>
<dbReference type="InterPro" id="IPR008995">
    <property type="entry name" value="Mo/tungstate-bd_C_term_dom"/>
</dbReference>
<keyword evidence="3" id="KW-1003">Cell membrane</keyword>
<evidence type="ECO:0000256" key="4">
    <source>
        <dbReference type="ARBA" id="ARBA00022505"/>
    </source>
</evidence>
<dbReference type="InterPro" id="IPR027417">
    <property type="entry name" value="P-loop_NTPase"/>
</dbReference>
<dbReference type="Pfam" id="PF03459">
    <property type="entry name" value="TOBE"/>
    <property type="match status" value="1"/>
</dbReference>
<keyword evidence="8" id="KW-1278">Translocase</keyword>
<dbReference type="NCBIfam" id="TIGR02142">
    <property type="entry name" value="modC_ABC"/>
    <property type="match status" value="1"/>
</dbReference>
<organism evidence="13 14">
    <name type="scientific">Methylocystis borbori</name>
    <dbReference type="NCBI Taxonomy" id="3118750"/>
    <lineage>
        <taxon>Bacteria</taxon>
        <taxon>Pseudomonadati</taxon>
        <taxon>Pseudomonadota</taxon>
        <taxon>Alphaproteobacteria</taxon>
        <taxon>Hyphomicrobiales</taxon>
        <taxon>Methylocystaceae</taxon>
        <taxon>Methylocystis</taxon>
    </lineage>
</organism>
<evidence type="ECO:0000256" key="2">
    <source>
        <dbReference type="ARBA" id="ARBA00022448"/>
    </source>
</evidence>
<dbReference type="SUPFAM" id="SSF50331">
    <property type="entry name" value="MOP-like"/>
    <property type="match status" value="1"/>
</dbReference>
<dbReference type="GO" id="GO:0005524">
    <property type="term" value="F:ATP binding"/>
    <property type="evidence" value="ECO:0007669"/>
    <property type="project" value="UniProtKB-KW"/>
</dbReference>
<dbReference type="InterPro" id="IPR017871">
    <property type="entry name" value="ABC_transporter-like_CS"/>
</dbReference>
<dbReference type="PANTHER" id="PTHR43514">
    <property type="entry name" value="ABC TRANSPORTER I FAMILY MEMBER 10"/>
    <property type="match status" value="1"/>
</dbReference>
<keyword evidence="7 13" id="KW-0067">ATP-binding</keyword>
<dbReference type="InterPro" id="IPR011868">
    <property type="entry name" value="ModC_ABC_ATP-bd"/>
</dbReference>
<evidence type="ECO:0000256" key="6">
    <source>
        <dbReference type="ARBA" id="ARBA00022741"/>
    </source>
</evidence>
<gene>
    <name evidence="13" type="primary">modC</name>
    <name evidence="13" type="ORF">V3H18_11060</name>
</gene>
<dbReference type="PROSITE" id="PS51866">
    <property type="entry name" value="MOP"/>
    <property type="match status" value="1"/>
</dbReference>
<evidence type="ECO:0000256" key="1">
    <source>
        <dbReference type="ARBA" id="ARBA00005417"/>
    </source>
</evidence>
<dbReference type="InterPro" id="IPR003593">
    <property type="entry name" value="AAA+_ATPase"/>
</dbReference>
<dbReference type="InterPro" id="IPR004606">
    <property type="entry name" value="Mop_domain"/>
</dbReference>
<dbReference type="SUPFAM" id="SSF52540">
    <property type="entry name" value="P-loop containing nucleoside triphosphate hydrolases"/>
    <property type="match status" value="1"/>
</dbReference>
<evidence type="ECO:0000259" key="12">
    <source>
        <dbReference type="PROSITE" id="PS51866"/>
    </source>
</evidence>
<accession>A0ABU7XI56</accession>
<dbReference type="PANTHER" id="PTHR43514:SF4">
    <property type="entry name" value="ABC TRANSPORTER I FAMILY MEMBER 10"/>
    <property type="match status" value="1"/>
</dbReference>
<dbReference type="PROSITE" id="PS50893">
    <property type="entry name" value="ABC_TRANSPORTER_2"/>
    <property type="match status" value="1"/>
</dbReference>
<keyword evidence="5" id="KW-0997">Cell inner membrane</keyword>
<reference evidence="13 14" key="1">
    <citation type="submission" date="2024-02" db="EMBL/GenBank/DDBJ databases">
        <authorList>
            <person name="Grouzdev D."/>
        </authorList>
    </citation>
    <scope>NUCLEOTIDE SEQUENCE [LARGE SCALE GENOMIC DNA]</scope>
    <source>
        <strain evidence="13 14">9N</strain>
    </source>
</reference>
<feature type="domain" description="ABC transporter" evidence="11">
    <location>
        <begin position="1"/>
        <end position="232"/>
    </location>
</feature>